<organism evidence="2 3">
    <name type="scientific">Saccharophagus degradans</name>
    <dbReference type="NCBI Taxonomy" id="86304"/>
    <lineage>
        <taxon>Bacteria</taxon>
        <taxon>Pseudomonadati</taxon>
        <taxon>Pseudomonadota</taxon>
        <taxon>Gammaproteobacteria</taxon>
        <taxon>Cellvibrionales</taxon>
        <taxon>Cellvibrionaceae</taxon>
        <taxon>Saccharophagus</taxon>
    </lineage>
</organism>
<dbReference type="PANTHER" id="PTHR38760">
    <property type="entry name" value="ADENYLATE CYCLASE"/>
    <property type="match status" value="1"/>
</dbReference>
<dbReference type="InterPro" id="IPR000274">
    <property type="entry name" value="Adenylate_cyclase_1"/>
</dbReference>
<dbReference type="AlphaFoldDB" id="A0AAW7X7C8"/>
<proteinExistence type="predicted"/>
<dbReference type="PANTHER" id="PTHR38760:SF1">
    <property type="entry name" value="ADENYLATE CYCLASE"/>
    <property type="match status" value="1"/>
</dbReference>
<sequence>MIRQRAIPDTTLEDGLDRQNLTLLRKRFLSINTDRLERMRSALNSHQQLCLDALPLLFHTNHPMMPGFVSRSTPARLCNFKPDKDILQLGRRVARSFTLGYDPSVEEDIYGIYVMGSVGTIAQSESSDLDIWLCHKPGLSKQAVEELEQKCTKISEWAMSLRLEMHFFTMDYEEFKRGTLSALNEESSGSAQRLLLLDEFYRSAIFLGGRIPLWWFVPARAEKDYENYSSTLLDKRFLSDNLVLDFGGIATIPDGEFIGAGIWQLYKAIESPYKSVLKLLLLEAYVSEHPNIDPLSLSFKREVFAGEVDINNLDSYLIIYRRIERYLQQKQQYKRLELARRCFYFKVNKPLSRPSRSNTKSWQRVLMEQLVKDWEWSEADIALLDKRKRWKTNTVAMERSQLVSELNHSYRFLLDFANNCGVAHAISSDELNILGRKLQAAFERRPGKIDWINPGISHDLSEPLIALHSEYEEALKTTLWTAVTFDEDPPNAGGEAIKASPSVVELMLWCYYNGLIDNSTRFDLTGCEEINEYELRRLLNLFQQWLPQTTSSLPHETFKQSAVPSDAMLLINVAKHPMSQLQDHGYQRLSSRSDALRYSGFDENLVVSVDIVIRNSWNEINTRRFEKDTALLDALHEYLQLCLPGTHHLPPALTVECVGETLSNTISQRVKDWFNEIVHCFYADKKAANRRYIFEMGNHYYCLQFSGMKLVTRAFTNPNALLAHLGEEQTKPSPIVLDSNALHLHPLRPICSHTKAQSVSVFYHRFDIGMEIFVVDEKGSIHYTLLRGCKDHNPLKSLHRFLRATINREARSNPAFSGDFGIFPIHFYELSKNITNQYGCVSKRISTELPSPALFDVKAIAHPVNDNVVFDFYCDDQEFSAVSFGEQLELVVAQFILSRRADNNRYPIYITDIDLSLCAGKISENGELQINHYLTIKSDLEFKLNQAIGILLKA</sequence>
<evidence type="ECO:0000259" key="1">
    <source>
        <dbReference type="Pfam" id="PF12633"/>
    </source>
</evidence>
<evidence type="ECO:0000313" key="2">
    <source>
        <dbReference type="EMBL" id="MDO6423591.1"/>
    </source>
</evidence>
<reference evidence="2" key="1">
    <citation type="submission" date="2023-07" db="EMBL/GenBank/DDBJ databases">
        <title>Genome content predicts the carbon catabolic preferences of heterotrophic bacteria.</title>
        <authorList>
            <person name="Gralka M."/>
        </authorList>
    </citation>
    <scope>NUCLEOTIDE SEQUENCE</scope>
    <source>
        <strain evidence="2">I3M17_2</strain>
    </source>
</reference>
<feature type="domain" description="Adenylate cyclase class-I N-terminal" evidence="1">
    <location>
        <begin position="21"/>
        <end position="215"/>
    </location>
</feature>
<evidence type="ECO:0000313" key="3">
    <source>
        <dbReference type="Proteomes" id="UP001169760"/>
    </source>
</evidence>
<dbReference type="RefSeq" id="WP_303493216.1">
    <property type="nucleotide sequence ID" value="NZ_JAUOPB010000010.1"/>
</dbReference>
<dbReference type="GO" id="GO:0006171">
    <property type="term" value="P:cAMP biosynthetic process"/>
    <property type="evidence" value="ECO:0007669"/>
    <property type="project" value="InterPro"/>
</dbReference>
<accession>A0AAW7X7C8</accession>
<dbReference type="GO" id="GO:0004016">
    <property type="term" value="F:adenylate cyclase activity"/>
    <property type="evidence" value="ECO:0007669"/>
    <property type="project" value="UniProtKB-EC"/>
</dbReference>
<dbReference type="Pfam" id="PF12633">
    <property type="entry name" value="Adenyl_cycl_N"/>
    <property type="match status" value="1"/>
</dbReference>
<gene>
    <name evidence="2" type="ORF">Q4521_14005</name>
</gene>
<name>A0AAW7X7C8_9GAMM</name>
<dbReference type="NCBIfam" id="NF006984">
    <property type="entry name" value="PRK09450.2-4"/>
    <property type="match status" value="1"/>
</dbReference>
<comment type="caution">
    <text evidence="2">The sequence shown here is derived from an EMBL/GenBank/DDBJ whole genome shotgun (WGS) entry which is preliminary data.</text>
</comment>
<dbReference type="InterPro" id="IPR024685">
    <property type="entry name" value="Adenylate_cyclase_1_N"/>
</dbReference>
<dbReference type="EC" id="4.6.1.1" evidence="2"/>
<dbReference type="Proteomes" id="UP001169760">
    <property type="component" value="Unassembled WGS sequence"/>
</dbReference>
<dbReference type="Pfam" id="PF01295">
    <property type="entry name" value="Adenylate_cycl"/>
    <property type="match status" value="1"/>
</dbReference>
<protein>
    <submittedName>
        <fullName evidence="2">Class I adenylate cyclase</fullName>
        <ecNumber evidence="2">4.6.1.1</ecNumber>
    </submittedName>
</protein>
<dbReference type="EMBL" id="JAUOPB010000010">
    <property type="protein sequence ID" value="MDO6423591.1"/>
    <property type="molecule type" value="Genomic_DNA"/>
</dbReference>
<dbReference type="PIRSF" id="PIRSF001444">
    <property type="entry name" value="Adenylate_cycl"/>
    <property type="match status" value="1"/>
</dbReference>
<keyword evidence="2" id="KW-0456">Lyase</keyword>